<accession>A0A1H8UM09</accession>
<dbReference type="InterPro" id="IPR057326">
    <property type="entry name" value="KR_dom"/>
</dbReference>
<dbReference type="InterPro" id="IPR020904">
    <property type="entry name" value="Sc_DH/Rdtase_CS"/>
</dbReference>
<organism evidence="4 5">
    <name type="scientific">Amycolatopsis saalfeldensis</name>
    <dbReference type="NCBI Taxonomy" id="394193"/>
    <lineage>
        <taxon>Bacteria</taxon>
        <taxon>Bacillati</taxon>
        <taxon>Actinomycetota</taxon>
        <taxon>Actinomycetes</taxon>
        <taxon>Pseudonocardiales</taxon>
        <taxon>Pseudonocardiaceae</taxon>
        <taxon>Amycolatopsis</taxon>
    </lineage>
</organism>
<evidence type="ECO:0000313" key="4">
    <source>
        <dbReference type="EMBL" id="SEP03648.1"/>
    </source>
</evidence>
<dbReference type="EMBL" id="FOEF01000003">
    <property type="protein sequence ID" value="SEP03648.1"/>
    <property type="molecule type" value="Genomic_DNA"/>
</dbReference>
<keyword evidence="5" id="KW-1185">Reference proteome</keyword>
<dbReference type="PANTHER" id="PTHR44169">
    <property type="entry name" value="NADPH-DEPENDENT 1-ACYLDIHYDROXYACETONE PHOSPHATE REDUCTASE"/>
    <property type="match status" value="1"/>
</dbReference>
<dbReference type="InterPro" id="IPR002347">
    <property type="entry name" value="SDR_fam"/>
</dbReference>
<dbReference type="STRING" id="394193.SAMN04489732_103330"/>
<dbReference type="Pfam" id="PF00106">
    <property type="entry name" value="adh_short"/>
    <property type="match status" value="1"/>
</dbReference>
<dbReference type="PROSITE" id="PS00061">
    <property type="entry name" value="ADH_SHORT"/>
    <property type="match status" value="1"/>
</dbReference>
<feature type="domain" description="Ketoreductase" evidence="3">
    <location>
        <begin position="6"/>
        <end position="183"/>
    </location>
</feature>
<dbReference type="PANTHER" id="PTHR44169:SF6">
    <property type="entry name" value="NADPH-DEPENDENT 1-ACYLDIHYDROXYACETONE PHOSPHATE REDUCTASE"/>
    <property type="match status" value="1"/>
</dbReference>
<dbReference type="SMART" id="SM00822">
    <property type="entry name" value="PKS_KR"/>
    <property type="match status" value="1"/>
</dbReference>
<protein>
    <submittedName>
        <fullName evidence="4">Short-chain dehydrogenase involved in D-alanine esterification of teichoic acids</fullName>
    </submittedName>
</protein>
<dbReference type="OrthoDB" id="9810734at2"/>
<dbReference type="InterPro" id="IPR036291">
    <property type="entry name" value="NAD(P)-bd_dom_sf"/>
</dbReference>
<evidence type="ECO:0000313" key="5">
    <source>
        <dbReference type="Proteomes" id="UP000198582"/>
    </source>
</evidence>
<dbReference type="RefSeq" id="WP_091615470.1">
    <property type="nucleotide sequence ID" value="NZ_FOEF01000003.1"/>
</dbReference>
<dbReference type="Proteomes" id="UP000198582">
    <property type="component" value="Unassembled WGS sequence"/>
</dbReference>
<evidence type="ECO:0000256" key="2">
    <source>
        <dbReference type="ARBA" id="ARBA00023002"/>
    </source>
</evidence>
<reference evidence="4 5" key="1">
    <citation type="submission" date="2016-10" db="EMBL/GenBank/DDBJ databases">
        <authorList>
            <person name="de Groot N.N."/>
        </authorList>
    </citation>
    <scope>NUCLEOTIDE SEQUENCE [LARGE SCALE GENOMIC DNA]</scope>
    <source>
        <strain evidence="4 5">DSM 44993</strain>
    </source>
</reference>
<sequence length="246" mass="26390">MKQTPNTVFLTGATSGIGLGLALRLHELGDKVIISGRREDRLDRIAAEHPGIETVPLDVADPARIAEVADEVTRAHPELNVVATVAGIMHPERLLDPAHLATAEATVTTNLLGTIRVLSAFLPFLAEQPEAAVITVSSGLAFVPLPLTPTYAATKAAIHSYTESLRVQLADTPVRVFELVPPAVQTALMNQEDDENAMPLEPFLSEAMALLAAQAEGELLVETVKPLRYAERDGSYPQVLAQLSHF</sequence>
<comment type="similarity">
    <text evidence="1">Belongs to the short-chain dehydrogenases/reductases (SDR) family.</text>
</comment>
<dbReference type="SUPFAM" id="SSF51735">
    <property type="entry name" value="NAD(P)-binding Rossmann-fold domains"/>
    <property type="match status" value="1"/>
</dbReference>
<dbReference type="PRINTS" id="PR00081">
    <property type="entry name" value="GDHRDH"/>
</dbReference>
<keyword evidence="2" id="KW-0560">Oxidoreductase</keyword>
<proteinExistence type="inferred from homology"/>
<name>A0A1H8UM09_9PSEU</name>
<dbReference type="Gene3D" id="3.40.50.720">
    <property type="entry name" value="NAD(P)-binding Rossmann-like Domain"/>
    <property type="match status" value="1"/>
</dbReference>
<dbReference type="GO" id="GO:0016491">
    <property type="term" value="F:oxidoreductase activity"/>
    <property type="evidence" value="ECO:0007669"/>
    <property type="project" value="UniProtKB-KW"/>
</dbReference>
<evidence type="ECO:0000259" key="3">
    <source>
        <dbReference type="SMART" id="SM00822"/>
    </source>
</evidence>
<dbReference type="AlphaFoldDB" id="A0A1H8UM09"/>
<evidence type="ECO:0000256" key="1">
    <source>
        <dbReference type="ARBA" id="ARBA00006484"/>
    </source>
</evidence>
<gene>
    <name evidence="4" type="ORF">SAMN04489732_103330</name>
</gene>